<reference evidence="2" key="1">
    <citation type="journal article" date="2019" name="Int. J. Syst. Evol. Microbiol.">
        <title>The Global Catalogue of Microorganisms (GCM) 10K type strain sequencing project: providing services to taxonomists for standard genome sequencing and annotation.</title>
        <authorList>
            <consortium name="The Broad Institute Genomics Platform"/>
            <consortium name="The Broad Institute Genome Sequencing Center for Infectious Disease"/>
            <person name="Wu L."/>
            <person name="Ma J."/>
        </authorList>
    </citation>
    <scope>NUCLEOTIDE SEQUENCE [LARGE SCALE GENOMIC DNA]</scope>
    <source>
        <strain evidence="2">CCUG 60022</strain>
    </source>
</reference>
<proteinExistence type="predicted"/>
<dbReference type="EMBL" id="JBHTIC010000020">
    <property type="protein sequence ID" value="MFD0762978.1"/>
    <property type="molecule type" value="Genomic_DNA"/>
</dbReference>
<sequence>MALLNLNILINDTTTGETVLNIERTQAQAPTLQYKGGDDEFQSLIASTLSFNMLVNNAADGFFLHLFTGNETHYQVQLEEASTNNLLWQGHLLPDQYSEPYENGALFVNFTATDGIGRLKNKYLPASFYTEIKSVAKIIAACLELTANKFNIIIAPAITCAVKDITFSDIEIDTTSFLENNKKKNAYQILEDVLVGYNLFQYGGYWYVIGVNRKHTSLVNVELYNVLGEPINTTATLTRTIKSVVFETTPQVSVIAPFKTVSVNWKKNSSSTILPTDVVYQLPINQGYFDYVPRYWQVASTIPEFDILLTSKSYWRGVMPLYFWGYPNWGTPVTSSRDPFYLALTGEVLEASIENNYAYLNNGYYIEGGLGIESTIDVSMEFTVWILNNASDNIVIDDYKGKILYEILIDNQTVVSNKASFDVNDEFDFELTTDNYISITGRLNIKDFPINKSGYVNVKLHPVIEVAHSGTYAIDRIVYTKLEIKYKSANSNASEVIKNRNIDFTTIKEVDVVYGSERSDLTLNKLLINPAITLGSYQYTIPAQTVGIAIENYLHYSFTTSGVFLETVWETVLYISEATYQYLNKNRENIYVKRVATGNFELLTDFYLYNNDVRGYVLTQYNAAEPILQEDEIYVKIIETTITETDDSYLRASWKRVGYTENVSYIEAMARMYHSTVQALKFKIEGSVFGLVTPLDILQFRYLAVKNYNALDVTLKLDIGMSSVIMIESVNKQINDYE</sequence>
<evidence type="ECO:0000313" key="2">
    <source>
        <dbReference type="Proteomes" id="UP001597032"/>
    </source>
</evidence>
<comment type="caution">
    <text evidence="1">The sequence shown here is derived from an EMBL/GenBank/DDBJ whole genome shotgun (WGS) entry which is preliminary data.</text>
</comment>
<protein>
    <submittedName>
        <fullName evidence="1">Uncharacterized protein</fullName>
    </submittedName>
</protein>
<dbReference type="RefSeq" id="WP_386783514.1">
    <property type="nucleotide sequence ID" value="NZ_JBHTIC010000020.1"/>
</dbReference>
<accession>A0ABW2ZAI7</accession>
<dbReference type="Proteomes" id="UP001597032">
    <property type="component" value="Unassembled WGS sequence"/>
</dbReference>
<evidence type="ECO:0000313" key="1">
    <source>
        <dbReference type="EMBL" id="MFD0762978.1"/>
    </source>
</evidence>
<organism evidence="1 2">
    <name type="scientific">Lutibacter aestuarii</name>
    <dbReference type="NCBI Taxonomy" id="861111"/>
    <lineage>
        <taxon>Bacteria</taxon>
        <taxon>Pseudomonadati</taxon>
        <taxon>Bacteroidota</taxon>
        <taxon>Flavobacteriia</taxon>
        <taxon>Flavobacteriales</taxon>
        <taxon>Flavobacteriaceae</taxon>
        <taxon>Lutibacter</taxon>
    </lineage>
</organism>
<gene>
    <name evidence="1" type="ORF">ACFQZW_12880</name>
</gene>
<name>A0ABW2ZAI7_9FLAO</name>
<keyword evidence="2" id="KW-1185">Reference proteome</keyword>